<reference evidence="2 3" key="1">
    <citation type="submission" date="2015-05" db="EMBL/GenBank/DDBJ databases">
        <title>Evolution of Trichinella species and genotypes.</title>
        <authorList>
            <person name="Korhonen P.K."/>
            <person name="Edoardo P."/>
            <person name="Giuseppe L.R."/>
            <person name="Gasser R.B."/>
        </authorList>
    </citation>
    <scope>NUCLEOTIDE SEQUENCE [LARGE SCALE GENOMIC DNA]</scope>
    <source>
        <strain evidence="2">ISS10</strain>
    </source>
</reference>
<protein>
    <submittedName>
        <fullName evidence="2">Uncharacterized protein</fullName>
    </submittedName>
</protein>
<accession>A0A0V1L561</accession>
<name>A0A0V1L561_9BILA</name>
<organism evidence="2 3">
    <name type="scientific">Trichinella nativa</name>
    <dbReference type="NCBI Taxonomy" id="6335"/>
    <lineage>
        <taxon>Eukaryota</taxon>
        <taxon>Metazoa</taxon>
        <taxon>Ecdysozoa</taxon>
        <taxon>Nematoda</taxon>
        <taxon>Enoplea</taxon>
        <taxon>Dorylaimia</taxon>
        <taxon>Trichinellida</taxon>
        <taxon>Trichinellidae</taxon>
        <taxon>Trichinella</taxon>
    </lineage>
</organism>
<dbReference type="EMBL" id="JYDW01000144">
    <property type="protein sequence ID" value="KRZ54158.1"/>
    <property type="molecule type" value="Genomic_DNA"/>
</dbReference>
<dbReference type="AlphaFoldDB" id="A0A0V1L561"/>
<keyword evidence="1" id="KW-1133">Transmembrane helix</keyword>
<evidence type="ECO:0000313" key="2">
    <source>
        <dbReference type="EMBL" id="KRZ54158.1"/>
    </source>
</evidence>
<keyword evidence="3" id="KW-1185">Reference proteome</keyword>
<keyword evidence="1" id="KW-0812">Transmembrane</keyword>
<feature type="transmembrane region" description="Helical" evidence="1">
    <location>
        <begin position="7"/>
        <end position="29"/>
    </location>
</feature>
<proteinExistence type="predicted"/>
<evidence type="ECO:0000313" key="3">
    <source>
        <dbReference type="Proteomes" id="UP000054721"/>
    </source>
</evidence>
<sequence>MEALSEVFVEISYFCAIFFVLGKSIFFHFPPIWNKLIEIVSVRHKCYYNQQLLLAGCIIKRAGFATISDVSTRIASLCNFFAISRQIRVCTTCDQ</sequence>
<keyword evidence="1" id="KW-0472">Membrane</keyword>
<comment type="caution">
    <text evidence="2">The sequence shown here is derived from an EMBL/GenBank/DDBJ whole genome shotgun (WGS) entry which is preliminary data.</text>
</comment>
<feature type="non-terminal residue" evidence="2">
    <location>
        <position position="1"/>
    </location>
</feature>
<gene>
    <name evidence="2" type="ORF">T02_3349</name>
</gene>
<evidence type="ECO:0000256" key="1">
    <source>
        <dbReference type="SAM" id="Phobius"/>
    </source>
</evidence>
<dbReference type="Proteomes" id="UP000054721">
    <property type="component" value="Unassembled WGS sequence"/>
</dbReference>